<reference evidence="8" key="1">
    <citation type="submission" date="2022-11" db="UniProtKB">
        <authorList>
            <consortium name="WormBaseParasite"/>
        </authorList>
    </citation>
    <scope>IDENTIFICATION</scope>
</reference>
<dbReference type="GO" id="GO:0097108">
    <property type="term" value="F:hedgehog family protein binding"/>
    <property type="evidence" value="ECO:0007669"/>
    <property type="project" value="TreeGrafter"/>
</dbReference>
<evidence type="ECO:0000313" key="8">
    <source>
        <dbReference type="WBParaSite" id="PEQ_0000104701-mRNA-1"/>
    </source>
</evidence>
<proteinExistence type="inferred from homology"/>
<comment type="subcellular location">
    <subcellularLocation>
        <location evidence="1">Membrane</location>
        <topology evidence="1">Multi-pass membrane protein</topology>
    </subcellularLocation>
</comment>
<dbReference type="AlphaFoldDB" id="A0A914RH44"/>
<comment type="similarity">
    <text evidence="2">Belongs to the patched family.</text>
</comment>
<dbReference type="PANTHER" id="PTHR46022:SF1">
    <property type="entry name" value="PROTEIN PATCHED"/>
    <property type="match status" value="1"/>
</dbReference>
<dbReference type="GO" id="GO:0008158">
    <property type="term" value="F:hedgehog receptor activity"/>
    <property type="evidence" value="ECO:0007669"/>
    <property type="project" value="TreeGrafter"/>
</dbReference>
<name>A0A914RH44_PAREQ</name>
<organism evidence="7 8">
    <name type="scientific">Parascaris equorum</name>
    <name type="common">Equine roundworm</name>
    <dbReference type="NCBI Taxonomy" id="6256"/>
    <lineage>
        <taxon>Eukaryota</taxon>
        <taxon>Metazoa</taxon>
        <taxon>Ecdysozoa</taxon>
        <taxon>Nematoda</taxon>
        <taxon>Chromadorea</taxon>
        <taxon>Rhabditida</taxon>
        <taxon>Spirurina</taxon>
        <taxon>Ascaridomorpha</taxon>
        <taxon>Ascaridoidea</taxon>
        <taxon>Ascarididae</taxon>
        <taxon>Parascaris</taxon>
    </lineage>
</organism>
<protein>
    <submittedName>
        <fullName evidence="8">Uncharacterized protein</fullName>
    </submittedName>
</protein>
<dbReference type="WBParaSite" id="PEQ_0000104701-mRNA-1">
    <property type="protein sequence ID" value="PEQ_0000104701-mRNA-1"/>
    <property type="gene ID" value="PEQ_0000104701"/>
</dbReference>
<evidence type="ECO:0000313" key="7">
    <source>
        <dbReference type="Proteomes" id="UP000887564"/>
    </source>
</evidence>
<evidence type="ECO:0000256" key="5">
    <source>
        <dbReference type="ARBA" id="ARBA00023136"/>
    </source>
</evidence>
<keyword evidence="4" id="KW-1133">Transmembrane helix</keyword>
<evidence type="ECO:0000256" key="6">
    <source>
        <dbReference type="ARBA" id="ARBA00023180"/>
    </source>
</evidence>
<keyword evidence="6" id="KW-0325">Glycoprotein</keyword>
<sequence>MEEESRLAHICFVVTEFPVTPDYGEVVYGGCRGFAKGVMSWPQDLIIGGARRGDKKLKSAEALQSVFLVASPNDRPEHVNKGSDHMVVSGYPSLPILAKFHRESG</sequence>
<evidence type="ECO:0000256" key="1">
    <source>
        <dbReference type="ARBA" id="ARBA00004141"/>
    </source>
</evidence>
<evidence type="ECO:0000256" key="2">
    <source>
        <dbReference type="ARBA" id="ARBA00005585"/>
    </source>
</evidence>
<evidence type="ECO:0000256" key="4">
    <source>
        <dbReference type="ARBA" id="ARBA00022989"/>
    </source>
</evidence>
<dbReference type="Proteomes" id="UP000887564">
    <property type="component" value="Unplaced"/>
</dbReference>
<keyword evidence="5" id="KW-0472">Membrane</keyword>
<dbReference type="GO" id="GO:0005119">
    <property type="term" value="F:smoothened binding"/>
    <property type="evidence" value="ECO:0007669"/>
    <property type="project" value="TreeGrafter"/>
</dbReference>
<dbReference type="GO" id="GO:0045879">
    <property type="term" value="P:negative regulation of smoothened signaling pathway"/>
    <property type="evidence" value="ECO:0007669"/>
    <property type="project" value="TreeGrafter"/>
</dbReference>
<evidence type="ECO:0000256" key="3">
    <source>
        <dbReference type="ARBA" id="ARBA00022692"/>
    </source>
</evidence>
<keyword evidence="7" id="KW-1185">Reference proteome</keyword>
<dbReference type="PANTHER" id="PTHR46022">
    <property type="entry name" value="PROTEIN PATCHED"/>
    <property type="match status" value="1"/>
</dbReference>
<accession>A0A914RH44</accession>
<keyword evidence="3" id="KW-0812">Transmembrane</keyword>
<dbReference type="GO" id="GO:0005886">
    <property type="term" value="C:plasma membrane"/>
    <property type="evidence" value="ECO:0007669"/>
    <property type="project" value="TreeGrafter"/>
</dbReference>